<dbReference type="KEGG" id="rba:RB4608"/>
<dbReference type="EnsemblBacteria" id="CAD73885">
    <property type="protein sequence ID" value="CAD73885"/>
    <property type="gene ID" value="RB4608"/>
</dbReference>
<evidence type="ECO:0000313" key="1">
    <source>
        <dbReference type="EMBL" id="CAD73885.1"/>
    </source>
</evidence>
<gene>
    <name evidence="1" type="ordered locus">RB4608</name>
</gene>
<dbReference type="Proteomes" id="UP000001025">
    <property type="component" value="Chromosome"/>
</dbReference>
<reference evidence="1 2" key="1">
    <citation type="journal article" date="2003" name="Proc. Natl. Acad. Sci. U.S.A.">
        <title>Complete genome sequence of the marine planctomycete Pirellula sp. strain 1.</title>
        <authorList>
            <person name="Gloeckner F.O."/>
            <person name="Kube M."/>
            <person name="Bauer M."/>
            <person name="Teeling H."/>
            <person name="Lombardot T."/>
            <person name="Ludwig W."/>
            <person name="Gade D."/>
            <person name="Beck A."/>
            <person name="Borzym K."/>
            <person name="Heitmann K."/>
            <person name="Rabus R."/>
            <person name="Schlesner H."/>
            <person name="Amann R."/>
            <person name="Reinhardt R."/>
        </authorList>
    </citation>
    <scope>NUCLEOTIDE SEQUENCE [LARGE SCALE GENOMIC DNA]</scope>
    <source>
        <strain evidence="2">DSM 10527 / NCIMB 13988 / SH1</strain>
    </source>
</reference>
<accession>Q7USB2</accession>
<dbReference type="AlphaFoldDB" id="Q7USB2"/>
<dbReference type="HOGENOM" id="CLU_2809560_0_0_0"/>
<proteinExistence type="predicted"/>
<dbReference type="InParanoid" id="Q7USB2"/>
<evidence type="ECO:0000313" key="2">
    <source>
        <dbReference type="Proteomes" id="UP000001025"/>
    </source>
</evidence>
<dbReference type="EMBL" id="BX294140">
    <property type="protein sequence ID" value="CAD73885.1"/>
    <property type="molecule type" value="Genomic_DNA"/>
</dbReference>
<sequence length="67" mass="7304">MSGTFCRNGPWGASHKKVTDTCFPLIAKRRVKDGCCNLACRLIRIGERISRASQRPLPVVVCLGVCG</sequence>
<name>Q7USB2_RHOBA</name>
<protein>
    <submittedName>
        <fullName evidence="1">Uncharacterized protein</fullName>
    </submittedName>
</protein>
<dbReference type="STRING" id="243090.RB4608"/>
<keyword evidence="2" id="KW-1185">Reference proteome</keyword>
<organism evidence="1 2">
    <name type="scientific">Rhodopirellula baltica (strain DSM 10527 / NCIMB 13988 / SH1)</name>
    <dbReference type="NCBI Taxonomy" id="243090"/>
    <lineage>
        <taxon>Bacteria</taxon>
        <taxon>Pseudomonadati</taxon>
        <taxon>Planctomycetota</taxon>
        <taxon>Planctomycetia</taxon>
        <taxon>Pirellulales</taxon>
        <taxon>Pirellulaceae</taxon>
        <taxon>Rhodopirellula</taxon>
    </lineage>
</organism>